<dbReference type="AlphaFoldDB" id="A0A9P7JL60"/>
<protein>
    <submittedName>
        <fullName evidence="1">Uncharacterized protein</fullName>
    </submittedName>
</protein>
<gene>
    <name evidence="1" type="ORF">F5147DRAFT_588646</name>
</gene>
<evidence type="ECO:0000313" key="1">
    <source>
        <dbReference type="EMBL" id="KAG2086157.1"/>
    </source>
</evidence>
<organism evidence="1 2">
    <name type="scientific">Suillus discolor</name>
    <dbReference type="NCBI Taxonomy" id="1912936"/>
    <lineage>
        <taxon>Eukaryota</taxon>
        <taxon>Fungi</taxon>
        <taxon>Dikarya</taxon>
        <taxon>Basidiomycota</taxon>
        <taxon>Agaricomycotina</taxon>
        <taxon>Agaricomycetes</taxon>
        <taxon>Agaricomycetidae</taxon>
        <taxon>Boletales</taxon>
        <taxon>Suillineae</taxon>
        <taxon>Suillaceae</taxon>
        <taxon>Suillus</taxon>
    </lineage>
</organism>
<dbReference type="EMBL" id="JABBWM010000150">
    <property type="protein sequence ID" value="KAG2086157.1"/>
    <property type="molecule type" value="Genomic_DNA"/>
</dbReference>
<keyword evidence="2" id="KW-1185">Reference proteome</keyword>
<name>A0A9P7JL60_9AGAM</name>
<sequence length="145" mass="17079">MIVRYVNLETKRFWVTLTGYESKDFTVFKTNILGQYSGAAKGTRWTLHDLERVILNVVESDIETETELLLYYHQFRPIAVWLVANSKISEHERDRYFWQGLPKSVRLTISQRLQHTETNYSHNEATNFEKVVEAGRFVLSDDAFD</sequence>
<comment type="caution">
    <text evidence="1">The sequence shown here is derived from an EMBL/GenBank/DDBJ whole genome shotgun (WGS) entry which is preliminary data.</text>
</comment>
<proteinExistence type="predicted"/>
<evidence type="ECO:0000313" key="2">
    <source>
        <dbReference type="Proteomes" id="UP000823399"/>
    </source>
</evidence>
<dbReference type="OrthoDB" id="3257444at2759"/>
<dbReference type="RefSeq" id="XP_041284843.1">
    <property type="nucleotide sequence ID" value="XM_041432102.1"/>
</dbReference>
<accession>A0A9P7JL60</accession>
<dbReference type="Proteomes" id="UP000823399">
    <property type="component" value="Unassembled WGS sequence"/>
</dbReference>
<dbReference type="GeneID" id="64694361"/>
<reference evidence="1" key="1">
    <citation type="journal article" date="2020" name="New Phytol.">
        <title>Comparative genomics reveals dynamic genome evolution in host specialist ectomycorrhizal fungi.</title>
        <authorList>
            <person name="Lofgren L.A."/>
            <person name="Nguyen N.H."/>
            <person name="Vilgalys R."/>
            <person name="Ruytinx J."/>
            <person name="Liao H.L."/>
            <person name="Branco S."/>
            <person name="Kuo A."/>
            <person name="LaButti K."/>
            <person name="Lipzen A."/>
            <person name="Andreopoulos W."/>
            <person name="Pangilinan J."/>
            <person name="Riley R."/>
            <person name="Hundley H."/>
            <person name="Na H."/>
            <person name="Barry K."/>
            <person name="Grigoriev I.V."/>
            <person name="Stajich J.E."/>
            <person name="Kennedy P.G."/>
        </authorList>
    </citation>
    <scope>NUCLEOTIDE SEQUENCE</scope>
    <source>
        <strain evidence="1">FC423</strain>
    </source>
</reference>
<feature type="non-terminal residue" evidence="1">
    <location>
        <position position="145"/>
    </location>
</feature>